<dbReference type="EMBL" id="JARGEI010000024">
    <property type="protein sequence ID" value="KAJ8709072.1"/>
    <property type="molecule type" value="Genomic_DNA"/>
</dbReference>
<dbReference type="AlphaFoldDB" id="A0AAD7YAJ9"/>
<dbReference type="Proteomes" id="UP001231518">
    <property type="component" value="Chromosome 22"/>
</dbReference>
<protein>
    <submittedName>
        <fullName evidence="1">Uncharacterized protein</fullName>
    </submittedName>
</protein>
<sequence length="111" mass="12754">MRAQAGLYAEHRVRLHRRPHHRLPSGEIVVKRETINNINKYLDLAREVVDMWKVDTAVIVPIVVTANGLIAKNLKQHLRRLLLGSWIKGLIQKAEFLYCLEVLLLGALTTR</sequence>
<gene>
    <name evidence="1" type="ORF">PYW07_008898</name>
</gene>
<accession>A0AAD7YAJ9</accession>
<reference evidence="1" key="1">
    <citation type="submission" date="2023-03" db="EMBL/GenBank/DDBJ databases">
        <title>Chromosome-level genomes of two armyworms, Mythimna separata and Mythimna loreyi, provide insights into the biosynthesis and reception of sex pheromones.</title>
        <authorList>
            <person name="Zhao H."/>
        </authorList>
    </citation>
    <scope>NUCLEOTIDE SEQUENCE</scope>
    <source>
        <strain evidence="1">BeijingLab</strain>
        <tissue evidence="1">Pupa</tissue>
    </source>
</reference>
<organism evidence="1 2">
    <name type="scientific">Mythimna separata</name>
    <name type="common">Oriental armyworm</name>
    <name type="synonym">Pseudaletia separata</name>
    <dbReference type="NCBI Taxonomy" id="271217"/>
    <lineage>
        <taxon>Eukaryota</taxon>
        <taxon>Metazoa</taxon>
        <taxon>Ecdysozoa</taxon>
        <taxon>Arthropoda</taxon>
        <taxon>Hexapoda</taxon>
        <taxon>Insecta</taxon>
        <taxon>Pterygota</taxon>
        <taxon>Neoptera</taxon>
        <taxon>Endopterygota</taxon>
        <taxon>Lepidoptera</taxon>
        <taxon>Glossata</taxon>
        <taxon>Ditrysia</taxon>
        <taxon>Noctuoidea</taxon>
        <taxon>Noctuidae</taxon>
        <taxon>Noctuinae</taxon>
        <taxon>Hadenini</taxon>
        <taxon>Mythimna</taxon>
    </lineage>
</organism>
<keyword evidence="2" id="KW-1185">Reference proteome</keyword>
<proteinExistence type="predicted"/>
<evidence type="ECO:0000313" key="2">
    <source>
        <dbReference type="Proteomes" id="UP001231518"/>
    </source>
</evidence>
<comment type="caution">
    <text evidence="1">The sequence shown here is derived from an EMBL/GenBank/DDBJ whole genome shotgun (WGS) entry which is preliminary data.</text>
</comment>
<name>A0AAD7YAJ9_MYTSE</name>
<evidence type="ECO:0000313" key="1">
    <source>
        <dbReference type="EMBL" id="KAJ8709072.1"/>
    </source>
</evidence>